<dbReference type="InterPro" id="IPR036866">
    <property type="entry name" value="RibonucZ/Hydroxyglut_hydro"/>
</dbReference>
<keyword evidence="1" id="KW-0732">Signal</keyword>
<dbReference type="SMART" id="SM00849">
    <property type="entry name" value="Lactamase_B"/>
    <property type="match status" value="1"/>
</dbReference>
<dbReference type="Pfam" id="PF00753">
    <property type="entry name" value="Lactamase_B"/>
    <property type="match status" value="1"/>
</dbReference>
<proteinExistence type="predicted"/>
<evidence type="ECO:0000259" key="2">
    <source>
        <dbReference type="SMART" id="SM00849"/>
    </source>
</evidence>
<reference evidence="3" key="1">
    <citation type="journal article" date="2020" name="Stud. Mycol.">
        <title>101 Dothideomycetes genomes: a test case for predicting lifestyles and emergence of pathogens.</title>
        <authorList>
            <person name="Haridas S."/>
            <person name="Albert R."/>
            <person name="Binder M."/>
            <person name="Bloem J."/>
            <person name="Labutti K."/>
            <person name="Salamov A."/>
            <person name="Andreopoulos B."/>
            <person name="Baker S."/>
            <person name="Barry K."/>
            <person name="Bills G."/>
            <person name="Bluhm B."/>
            <person name="Cannon C."/>
            <person name="Castanera R."/>
            <person name="Culley D."/>
            <person name="Daum C."/>
            <person name="Ezra D."/>
            <person name="Gonzalez J."/>
            <person name="Henrissat B."/>
            <person name="Kuo A."/>
            <person name="Liang C."/>
            <person name="Lipzen A."/>
            <person name="Lutzoni F."/>
            <person name="Magnuson J."/>
            <person name="Mondo S."/>
            <person name="Nolan M."/>
            <person name="Ohm R."/>
            <person name="Pangilinan J."/>
            <person name="Park H.-J."/>
            <person name="Ramirez L."/>
            <person name="Alfaro M."/>
            <person name="Sun H."/>
            <person name="Tritt A."/>
            <person name="Yoshinaga Y."/>
            <person name="Zwiers L.-H."/>
            <person name="Turgeon B."/>
            <person name="Goodwin S."/>
            <person name="Spatafora J."/>
            <person name="Crous P."/>
            <person name="Grigoriev I."/>
        </authorList>
    </citation>
    <scope>NUCLEOTIDE SEQUENCE</scope>
    <source>
        <strain evidence="3">CBS 115976</strain>
    </source>
</reference>
<dbReference type="SUPFAM" id="SSF56281">
    <property type="entry name" value="Metallo-hydrolase/oxidoreductase"/>
    <property type="match status" value="1"/>
</dbReference>
<feature type="domain" description="Metallo-beta-lactamase" evidence="2">
    <location>
        <begin position="57"/>
        <end position="224"/>
    </location>
</feature>
<dbReference type="AlphaFoldDB" id="A0A6A6TXA7"/>
<dbReference type="CDD" id="cd16276">
    <property type="entry name" value="metallo-hydrolase-like_MBL-fold"/>
    <property type="match status" value="1"/>
</dbReference>
<dbReference type="OrthoDB" id="449487at2759"/>
<dbReference type="GO" id="GO:0016787">
    <property type="term" value="F:hydrolase activity"/>
    <property type="evidence" value="ECO:0007669"/>
    <property type="project" value="UniProtKB-KW"/>
</dbReference>
<dbReference type="InterPro" id="IPR001279">
    <property type="entry name" value="Metallo-B-lactamas"/>
</dbReference>
<dbReference type="EMBL" id="MU004243">
    <property type="protein sequence ID" value="KAF2664360.1"/>
    <property type="molecule type" value="Genomic_DNA"/>
</dbReference>
<feature type="signal peptide" evidence="1">
    <location>
        <begin position="1"/>
        <end position="17"/>
    </location>
</feature>
<protein>
    <submittedName>
        <fullName evidence="3">Metallo-hydrolase/oxidoreductase</fullName>
    </submittedName>
</protein>
<gene>
    <name evidence="3" type="ORF">BT63DRAFT_429856</name>
</gene>
<keyword evidence="3" id="KW-0378">Hydrolase</keyword>
<dbReference type="InterPro" id="IPR050855">
    <property type="entry name" value="NDM-1-like"/>
</dbReference>
<keyword evidence="4" id="KW-1185">Reference proteome</keyword>
<organism evidence="3 4">
    <name type="scientific">Microthyrium microscopicum</name>
    <dbReference type="NCBI Taxonomy" id="703497"/>
    <lineage>
        <taxon>Eukaryota</taxon>
        <taxon>Fungi</taxon>
        <taxon>Dikarya</taxon>
        <taxon>Ascomycota</taxon>
        <taxon>Pezizomycotina</taxon>
        <taxon>Dothideomycetes</taxon>
        <taxon>Dothideomycetes incertae sedis</taxon>
        <taxon>Microthyriales</taxon>
        <taxon>Microthyriaceae</taxon>
        <taxon>Microthyrium</taxon>
    </lineage>
</organism>
<evidence type="ECO:0000313" key="4">
    <source>
        <dbReference type="Proteomes" id="UP000799302"/>
    </source>
</evidence>
<dbReference type="Gene3D" id="3.60.15.10">
    <property type="entry name" value="Ribonuclease Z/Hydroxyacylglutathione hydrolase-like"/>
    <property type="match status" value="1"/>
</dbReference>
<evidence type="ECO:0000313" key="3">
    <source>
        <dbReference type="EMBL" id="KAF2664360.1"/>
    </source>
</evidence>
<accession>A0A6A6TXA7</accession>
<name>A0A6A6TXA7_9PEZI</name>
<dbReference type="PANTHER" id="PTHR42951">
    <property type="entry name" value="METALLO-BETA-LACTAMASE DOMAIN-CONTAINING"/>
    <property type="match status" value="1"/>
</dbReference>
<dbReference type="Proteomes" id="UP000799302">
    <property type="component" value="Unassembled WGS sequence"/>
</dbReference>
<sequence length="339" mass="36652">MFKSFSILWLLSASALADPVNTYLPVPSQAVGPPLNAAGYRVESYGKGAYMVTNNQYQAMFFVSDKGVIVVDAPPTIGYNLLYAIGNITDQPITHQVYSHSHTDHIGGSGILPSGVKRIAHYLTKVYLEDTPDANRPLPDEIFADAYTLTVGNQTLELKYEGHNHHPGNIFIYAPVQKVLILIDIIFPGWVPYSALGATENVAGYIKAHDQALAYDFDVIVTGHLTRSGNRKDVEISKAYVLDLEQTCTEAYQIAASPGNNISAQAIAAATLAVNPNNPYTALKAILTAMAEYCGNKTNGKFQDVIAGTDVYGFENAFKMTDSLRIELDAGGPFAVKGP</sequence>
<feature type="chain" id="PRO_5025461721" evidence="1">
    <location>
        <begin position="18"/>
        <end position="339"/>
    </location>
</feature>
<evidence type="ECO:0000256" key="1">
    <source>
        <dbReference type="SAM" id="SignalP"/>
    </source>
</evidence>
<dbReference type="PANTHER" id="PTHR42951:SF22">
    <property type="entry name" value="METALLO BETA-LACTAMASE SUPERFAMILY LIPOPROTEIN"/>
    <property type="match status" value="1"/>
</dbReference>